<keyword evidence="4" id="KW-1185">Reference proteome</keyword>
<evidence type="ECO:0000313" key="4">
    <source>
        <dbReference type="Proteomes" id="UP000061010"/>
    </source>
</evidence>
<accession>A0A0S1AYC6</accession>
<dbReference type="PIRSF" id="PIRSF028415">
    <property type="entry name" value="UCP028415"/>
    <property type="match status" value="1"/>
</dbReference>
<protein>
    <recommendedName>
        <fullName evidence="2">DUF2272 domain-containing protein</fullName>
    </recommendedName>
</protein>
<feature type="signal peptide" evidence="1">
    <location>
        <begin position="1"/>
        <end position="28"/>
    </location>
</feature>
<evidence type="ECO:0000256" key="1">
    <source>
        <dbReference type="SAM" id="SignalP"/>
    </source>
</evidence>
<reference evidence="3 4" key="1">
    <citation type="journal article" date="2015" name="Genome Announc.">
        <title>Complete Genome Sequencing of Stenotrophomonas acidaminiphila ZAC14D2_NAIMI4_2, a Multidrug-Resistant Strain Isolated from Sediments of a Polluted River in Mexico, Uncovers New Antibiotic Resistance Genes and a Novel Class-II Lasso Peptide Biosynthesis Gene Cluster.</title>
        <authorList>
            <person name="Vinuesa P."/>
            <person name="Ochoa-Sanchez L.E."/>
        </authorList>
    </citation>
    <scope>NUCLEOTIDE SEQUENCE [LARGE SCALE GENOMIC DNA]</scope>
    <source>
        <strain evidence="3 4">ZAC14D2_NAIMI4_2</strain>
    </source>
</reference>
<keyword evidence="1" id="KW-0732">Signal</keyword>
<organism evidence="3 4">
    <name type="scientific">Stenotrophomonas acidaminiphila</name>
    <dbReference type="NCBI Taxonomy" id="128780"/>
    <lineage>
        <taxon>Bacteria</taxon>
        <taxon>Pseudomonadati</taxon>
        <taxon>Pseudomonadota</taxon>
        <taxon>Gammaproteobacteria</taxon>
        <taxon>Lysobacterales</taxon>
        <taxon>Lysobacteraceae</taxon>
        <taxon>Stenotrophomonas</taxon>
    </lineage>
</organism>
<evidence type="ECO:0000313" key="3">
    <source>
        <dbReference type="EMBL" id="ALJ27807.1"/>
    </source>
</evidence>
<sequence precursor="true">MHARREPAVVHRFLLCCALSLPALPAMAVEVCDIPPRYGVGEIAKAIVRAACGEHRLWYRPFIDRDGRIASLAITEAESGSLADDGLIAWQRVAGYWRESGTLSPMGALPGARSCMAMPGERTTDNDCRAFLVDNPWSAAFVSWVMARAAVPGFARSPRHIDYIRAARRTGGDGGPYRLTDPALEKPAPGDLLCFLRERSRPLSYSGLAQALDNGGADRWKSHCEVVVAANAGGDQTLYLIGGNVANTVVMRKLPLDRTGRLVMPSQADAPPAALEAACSPGREETCDFNRQDWAALLKLVEAPPAQPPPGTTGTPR</sequence>
<proteinExistence type="predicted"/>
<dbReference type="EMBL" id="CP012900">
    <property type="protein sequence ID" value="ALJ27807.1"/>
    <property type="molecule type" value="Genomic_DNA"/>
</dbReference>
<dbReference type="InterPro" id="IPR019262">
    <property type="entry name" value="DUF2272"/>
</dbReference>
<dbReference type="PATRIC" id="fig|128780.6.peg.1417"/>
<dbReference type="InterPro" id="IPR014545">
    <property type="entry name" value="UCP028415"/>
</dbReference>
<feature type="chain" id="PRO_5006588571" description="DUF2272 domain-containing protein" evidence="1">
    <location>
        <begin position="29"/>
        <end position="317"/>
    </location>
</feature>
<gene>
    <name evidence="3" type="ORF">AOT14_14040</name>
</gene>
<dbReference type="Pfam" id="PF10030">
    <property type="entry name" value="DUF2272"/>
    <property type="match status" value="1"/>
</dbReference>
<dbReference type="Proteomes" id="UP000061010">
    <property type="component" value="Chromosome"/>
</dbReference>
<dbReference type="KEGG" id="sacz:AOT14_14040"/>
<feature type="domain" description="DUF2272" evidence="2">
    <location>
        <begin position="84"/>
        <end position="300"/>
    </location>
</feature>
<evidence type="ECO:0000259" key="2">
    <source>
        <dbReference type="Pfam" id="PF10030"/>
    </source>
</evidence>
<dbReference type="AlphaFoldDB" id="A0A0S1AYC6"/>
<name>A0A0S1AYC6_9GAMM</name>